<dbReference type="AlphaFoldDB" id="M2NHZ1"/>
<dbReference type="Proteomes" id="UP000011761">
    <property type="component" value="Unassembled WGS sequence"/>
</dbReference>
<dbReference type="RefSeq" id="XP_007673490.1">
    <property type="nucleotide sequence ID" value="XM_007675300.1"/>
</dbReference>
<dbReference type="EMBL" id="KB445552">
    <property type="protein sequence ID" value="EMC98695.1"/>
    <property type="molecule type" value="Genomic_DNA"/>
</dbReference>
<evidence type="ECO:0000313" key="1">
    <source>
        <dbReference type="EMBL" id="EMC98695.1"/>
    </source>
</evidence>
<organism evidence="1 2">
    <name type="scientific">Baudoinia panamericana (strain UAMH 10762)</name>
    <name type="common">Angels' share fungus</name>
    <name type="synonym">Baudoinia compniacensis (strain UAMH 10762)</name>
    <dbReference type="NCBI Taxonomy" id="717646"/>
    <lineage>
        <taxon>Eukaryota</taxon>
        <taxon>Fungi</taxon>
        <taxon>Dikarya</taxon>
        <taxon>Ascomycota</taxon>
        <taxon>Pezizomycotina</taxon>
        <taxon>Dothideomycetes</taxon>
        <taxon>Dothideomycetidae</taxon>
        <taxon>Mycosphaerellales</taxon>
        <taxon>Teratosphaeriaceae</taxon>
        <taxon>Baudoinia</taxon>
    </lineage>
</organism>
<reference evidence="1 2" key="1">
    <citation type="journal article" date="2012" name="PLoS Pathog.">
        <title>Diverse lifestyles and strategies of plant pathogenesis encoded in the genomes of eighteen Dothideomycetes fungi.</title>
        <authorList>
            <person name="Ohm R.A."/>
            <person name="Feau N."/>
            <person name="Henrissat B."/>
            <person name="Schoch C.L."/>
            <person name="Horwitz B.A."/>
            <person name="Barry K.W."/>
            <person name="Condon B.J."/>
            <person name="Copeland A.C."/>
            <person name="Dhillon B."/>
            <person name="Glaser F."/>
            <person name="Hesse C.N."/>
            <person name="Kosti I."/>
            <person name="LaButti K."/>
            <person name="Lindquist E.A."/>
            <person name="Lucas S."/>
            <person name="Salamov A.A."/>
            <person name="Bradshaw R.E."/>
            <person name="Ciuffetti L."/>
            <person name="Hamelin R.C."/>
            <person name="Kema G.H.J."/>
            <person name="Lawrence C."/>
            <person name="Scott J.A."/>
            <person name="Spatafora J.W."/>
            <person name="Turgeon B.G."/>
            <person name="de Wit P.J.G.M."/>
            <person name="Zhong S."/>
            <person name="Goodwin S.B."/>
            <person name="Grigoriev I.V."/>
        </authorList>
    </citation>
    <scope>NUCLEOTIDE SEQUENCE [LARGE SCALE GENOMIC DNA]</scope>
    <source>
        <strain evidence="1 2">UAMH 10762</strain>
    </source>
</reference>
<protein>
    <submittedName>
        <fullName evidence="1">Uncharacterized protein</fullName>
    </submittedName>
</protein>
<accession>M2NHZ1</accession>
<keyword evidence="2" id="KW-1185">Reference proteome</keyword>
<dbReference type="HOGENOM" id="CLU_3105981_0_0_1"/>
<dbReference type="GeneID" id="19111354"/>
<gene>
    <name evidence="1" type="ORF">BAUCODRAFT_30959</name>
</gene>
<name>M2NHZ1_BAUPA</name>
<dbReference type="KEGG" id="bcom:BAUCODRAFT_30959"/>
<evidence type="ECO:0000313" key="2">
    <source>
        <dbReference type="Proteomes" id="UP000011761"/>
    </source>
</evidence>
<proteinExistence type="predicted"/>
<sequence length="51" mass="5795">MGGSESSAYRFRPAYEHCMFDSRSPSMLRQADYQRVLVAEARRLGVNINLG</sequence>